<sequence length="1075" mass="119130">MSTLSPIVSRNESPAGWSSLSALDHHIAGRTLVTLTTAPEAVQATTAIFDGEVLAVREVGRVPADTASFVDYALVNFPEYRATVTRLMGDLAYLQKHIHKAQSELRGFIMARAEPLIDEAPELVAPLCEECARLLGDAYQIKLAKEMASTARQLERAHGLPIDPHRHRQAMSDLIKRGLVAVRELKAEMEQASFDTAVALAEEWLGAGHSAHSTFLSDMRKAAAREGRNKAETDRLIGDLVLTSPGLAGTSHVVALKFAPLWKKSQFRDTLLSTRFVHSRNDYYLALLERAGVLAELRRNPEQHAAWIAQLIPLLVTSVSSAAVRDEIARADFSTVSEPIVLNNAPIGVVNALLLAGAPVVFPEGARIHYIPWSNDNEPDWGVTGIVDHDQALDIVLSAFRSLHADTWFSELFPRLGGPALLTALCDRIGKHLRDSTIDEARAIVSHLLKVDWATVADEIPGAVATALNPGWSEVLASGLRHGVLNELDWSTFVRTYRDLASHGTVDVSESSPGAVLISGNRVAYVEGNTVSMFDIEPPDFISSATRYGWESQGDILALWPVAVPGSYQVGWQGMWVAEGTMFELRTLDGYEEPLPVSSRNDEGYRILSSGALIPGDTPDRISLKAIQDIPNSEKPSRLWAGVTESRLIVDRPGGGQWRVTHDAQSRYISAPSIWVEDASSPVRDIEHWRTRQVDSDPMRWIPAVLLQQLPACDEAASRLLRNVTADQAQLLLDEIMPVAELLDTEHPELIAAIEKQVAHVQKMRKECGAVLATQQAKRADPLHVSDAVASLFHFTRYEYIRAKTIDARYALMLAGLEQDYDATTSTGTPIPVFNITGRERFLMGRWASPTARAHTDHTVEHWQQWTTILRILVQRGLLCSAWHRAETTQLIPRDLVVSDAIVHSRFGHRQLGDYVYLQDDRKTIGGQTLTHHNEPANRLRKHEMMSLLDAVDQAVEKEKNNQPAGPHPSDVAAITAGCGLLPETIEYLLAGAPETKKVDDLVDLFGWSTAARKNMSKQFKLVRERVSWGWPDYTLEFYAAAIPQDDPASFAYGRLNVERIIEWWKQVQWRAQNA</sequence>
<organism evidence="1 2">
    <name type="scientific">Corynebacterium cystitidis DSM 20524</name>
    <dbReference type="NCBI Taxonomy" id="1121357"/>
    <lineage>
        <taxon>Bacteria</taxon>
        <taxon>Bacillati</taxon>
        <taxon>Actinomycetota</taxon>
        <taxon>Actinomycetes</taxon>
        <taxon>Mycobacteriales</taxon>
        <taxon>Corynebacteriaceae</taxon>
        <taxon>Corynebacterium</taxon>
    </lineage>
</organism>
<dbReference type="AlphaFoldDB" id="A0A1H9PU57"/>
<dbReference type="EMBL" id="FOGQ01000001">
    <property type="protein sequence ID" value="SER51319.1"/>
    <property type="molecule type" value="Genomic_DNA"/>
</dbReference>
<evidence type="ECO:0000313" key="2">
    <source>
        <dbReference type="Proteomes" id="UP000198929"/>
    </source>
</evidence>
<name>A0A1H9PU57_9CORY</name>
<dbReference type="RefSeq" id="WP_092255484.1">
    <property type="nucleotide sequence ID" value="NZ_CP047199.1"/>
</dbReference>
<dbReference type="STRING" id="1121357.SAMN05661109_00449"/>
<evidence type="ECO:0000313" key="1">
    <source>
        <dbReference type="EMBL" id="SER51319.1"/>
    </source>
</evidence>
<dbReference type="Proteomes" id="UP000198929">
    <property type="component" value="Unassembled WGS sequence"/>
</dbReference>
<protein>
    <submittedName>
        <fullName evidence="1">Uncharacterized protein</fullName>
    </submittedName>
</protein>
<gene>
    <name evidence="1" type="ORF">SAMN05661109_00449</name>
</gene>
<proteinExistence type="predicted"/>
<keyword evidence="2" id="KW-1185">Reference proteome</keyword>
<reference evidence="2" key="1">
    <citation type="submission" date="2016-10" db="EMBL/GenBank/DDBJ databases">
        <authorList>
            <person name="Varghese N."/>
            <person name="Submissions S."/>
        </authorList>
    </citation>
    <scope>NUCLEOTIDE SEQUENCE [LARGE SCALE GENOMIC DNA]</scope>
    <source>
        <strain evidence="2">DSM 20524</strain>
    </source>
</reference>
<accession>A0A1H9PU57</accession>